<keyword evidence="2" id="KW-1185">Reference proteome</keyword>
<name>A0ABR7SKL5_9ACTN</name>
<evidence type="ECO:0000313" key="2">
    <source>
        <dbReference type="Proteomes" id="UP000642284"/>
    </source>
</evidence>
<proteinExistence type="predicted"/>
<evidence type="ECO:0000313" key="1">
    <source>
        <dbReference type="EMBL" id="MBC9715972.1"/>
    </source>
</evidence>
<protein>
    <submittedName>
        <fullName evidence="1">SRPBCC family protein</fullName>
    </submittedName>
</protein>
<dbReference type="Proteomes" id="UP000642284">
    <property type="component" value="Unassembled WGS sequence"/>
</dbReference>
<sequence>MARRLSPVGLDFLEVAPVRLVFAREISASPAEAYHAIAEEVETMPKWFRSVKRATPHDGGARRTVVLGVGIRFEETILAKKPDEIYAYRVDETNAPGVRNLVEEWRITPAGSGSRIQWTFSVDGAAPLRAFFKIAGPGLGAAFRGAVSSLDKMLAKARAQQ</sequence>
<dbReference type="SUPFAM" id="SSF55961">
    <property type="entry name" value="Bet v1-like"/>
    <property type="match status" value="1"/>
</dbReference>
<dbReference type="InterPro" id="IPR023393">
    <property type="entry name" value="START-like_dom_sf"/>
</dbReference>
<dbReference type="InterPro" id="IPR019587">
    <property type="entry name" value="Polyketide_cyclase/dehydratase"/>
</dbReference>
<dbReference type="RefSeq" id="WP_187816404.1">
    <property type="nucleotide sequence ID" value="NZ_JACTVJ010000012.1"/>
</dbReference>
<reference evidence="1 2" key="1">
    <citation type="submission" date="2020-08" db="EMBL/GenBank/DDBJ databases">
        <title>Genemic of Streptomyces polyaspartic.</title>
        <authorList>
            <person name="Liu W."/>
        </authorList>
    </citation>
    <scope>NUCLEOTIDE SEQUENCE [LARGE SCALE GENOMIC DNA]</scope>
    <source>
        <strain evidence="1 2">TRM66268-LWL</strain>
    </source>
</reference>
<accession>A0ABR7SKL5</accession>
<dbReference type="Gene3D" id="3.30.530.20">
    <property type="match status" value="1"/>
</dbReference>
<organism evidence="1 2">
    <name type="scientific">Streptomyces polyasparticus</name>
    <dbReference type="NCBI Taxonomy" id="2767826"/>
    <lineage>
        <taxon>Bacteria</taxon>
        <taxon>Bacillati</taxon>
        <taxon>Actinomycetota</taxon>
        <taxon>Actinomycetes</taxon>
        <taxon>Kitasatosporales</taxon>
        <taxon>Streptomycetaceae</taxon>
        <taxon>Streptomyces</taxon>
    </lineage>
</organism>
<comment type="caution">
    <text evidence="1">The sequence shown here is derived from an EMBL/GenBank/DDBJ whole genome shotgun (WGS) entry which is preliminary data.</text>
</comment>
<dbReference type="CDD" id="cd07821">
    <property type="entry name" value="PYR_PYL_RCAR_like"/>
    <property type="match status" value="1"/>
</dbReference>
<gene>
    <name evidence="1" type="ORF">H9Y04_25860</name>
</gene>
<dbReference type="EMBL" id="JACTVJ010000012">
    <property type="protein sequence ID" value="MBC9715972.1"/>
    <property type="molecule type" value="Genomic_DNA"/>
</dbReference>
<dbReference type="Pfam" id="PF10604">
    <property type="entry name" value="Polyketide_cyc2"/>
    <property type="match status" value="1"/>
</dbReference>